<proteinExistence type="predicted"/>
<dbReference type="Proteomes" id="UP000761574">
    <property type="component" value="Unassembled WGS sequence"/>
</dbReference>
<dbReference type="PANTHER" id="PTHR35869">
    <property type="entry name" value="OUTER-MEMBRANE LIPOPROTEIN CARRIER PROTEIN"/>
    <property type="match status" value="1"/>
</dbReference>
<feature type="region of interest" description="Disordered" evidence="5">
    <location>
        <begin position="219"/>
        <end position="240"/>
    </location>
</feature>
<evidence type="ECO:0000256" key="6">
    <source>
        <dbReference type="SAM" id="SignalP"/>
    </source>
</evidence>
<evidence type="ECO:0000256" key="5">
    <source>
        <dbReference type="SAM" id="MobiDB-lite"/>
    </source>
</evidence>
<dbReference type="PANTHER" id="PTHR35869:SF1">
    <property type="entry name" value="OUTER-MEMBRANE LIPOPROTEIN CARRIER PROTEIN"/>
    <property type="match status" value="1"/>
</dbReference>
<keyword evidence="2" id="KW-0813">Transport</keyword>
<sequence>MATLSRYLCALLLSLILSTSSYAEQASPAADSTFTSLFATPADKLALQQLAEQLSSGDTAQGQFTQYRHLTVLQRPLVSHGEFVFQSDLGLAWVQLRPFASTLVLSQDTLVQIDSDGRRQVNRADDNPQAQALARTIPLLMSALLRGDIEPLSQQFSLHLIQDASGWQLGLIPKDPMLAQALPKMVMQGQTQLNSLTLLNSNGDRSLIEFEQISEQPLSPQQRALFATDNDADNRPDAHR</sequence>
<dbReference type="EMBL" id="BPFB01000016">
    <property type="protein sequence ID" value="GIU46388.1"/>
    <property type="molecule type" value="Genomic_DNA"/>
</dbReference>
<comment type="subunit">
    <text evidence="1">Monomer.</text>
</comment>
<name>A0ABQ4PFR6_9GAMM</name>
<evidence type="ECO:0008006" key="9">
    <source>
        <dbReference type="Google" id="ProtNLM"/>
    </source>
</evidence>
<feature type="signal peptide" evidence="6">
    <location>
        <begin position="1"/>
        <end position="23"/>
    </location>
</feature>
<evidence type="ECO:0000256" key="1">
    <source>
        <dbReference type="ARBA" id="ARBA00011245"/>
    </source>
</evidence>
<reference evidence="7 8" key="1">
    <citation type="submission" date="2021-05" db="EMBL/GenBank/DDBJ databases">
        <title>Molecular characterization for Shewanella algae harboring chromosomal blaOXA-55-like strains isolated from clinical and environment sample.</title>
        <authorList>
            <person name="Ohama Y."/>
            <person name="Aoki K."/>
            <person name="Harada S."/>
            <person name="Moriya K."/>
            <person name="Ishii Y."/>
            <person name="Tateda K."/>
        </authorList>
    </citation>
    <scope>NUCLEOTIDE SEQUENCE [LARGE SCALE GENOMIC DNA]</scope>
    <source>
        <strain evidence="7 8">LMG 23746</strain>
    </source>
</reference>
<keyword evidence="4" id="KW-0653">Protein transport</keyword>
<evidence type="ECO:0000256" key="3">
    <source>
        <dbReference type="ARBA" id="ARBA00022729"/>
    </source>
</evidence>
<dbReference type="SUPFAM" id="SSF89392">
    <property type="entry name" value="Prokaryotic lipoproteins and lipoprotein localization factors"/>
    <property type="match status" value="1"/>
</dbReference>
<evidence type="ECO:0000313" key="8">
    <source>
        <dbReference type="Proteomes" id="UP000761574"/>
    </source>
</evidence>
<keyword evidence="8" id="KW-1185">Reference proteome</keyword>
<keyword evidence="3 6" id="KW-0732">Signal</keyword>
<dbReference type="InterPro" id="IPR004564">
    <property type="entry name" value="OM_lipoprot_carrier_LolA-like"/>
</dbReference>
<comment type="caution">
    <text evidence="7">The sequence shown here is derived from an EMBL/GenBank/DDBJ whole genome shotgun (WGS) entry which is preliminary data.</text>
</comment>
<organism evidence="7 8">
    <name type="scientific">Shewanella algidipiscicola</name>
    <dbReference type="NCBI Taxonomy" id="614070"/>
    <lineage>
        <taxon>Bacteria</taxon>
        <taxon>Pseudomonadati</taxon>
        <taxon>Pseudomonadota</taxon>
        <taxon>Gammaproteobacteria</taxon>
        <taxon>Alteromonadales</taxon>
        <taxon>Shewanellaceae</taxon>
        <taxon>Shewanella</taxon>
    </lineage>
</organism>
<evidence type="ECO:0000256" key="2">
    <source>
        <dbReference type="ARBA" id="ARBA00022448"/>
    </source>
</evidence>
<accession>A0ABQ4PFR6</accession>
<gene>
    <name evidence="7" type="ORF">TUM4630_16750</name>
</gene>
<dbReference type="InterPro" id="IPR029046">
    <property type="entry name" value="LolA/LolB/LppX"/>
</dbReference>
<protein>
    <recommendedName>
        <fullName evidence="9">Outer membrane lipoprotein carrier protein LolA</fullName>
    </recommendedName>
</protein>
<dbReference type="CDD" id="cd16325">
    <property type="entry name" value="LolA"/>
    <property type="match status" value="1"/>
</dbReference>
<evidence type="ECO:0000256" key="4">
    <source>
        <dbReference type="ARBA" id="ARBA00022927"/>
    </source>
</evidence>
<dbReference type="Pfam" id="PF03548">
    <property type="entry name" value="LolA"/>
    <property type="match status" value="1"/>
</dbReference>
<evidence type="ECO:0000313" key="7">
    <source>
        <dbReference type="EMBL" id="GIU46388.1"/>
    </source>
</evidence>
<feature type="chain" id="PRO_5045594619" description="Outer membrane lipoprotein carrier protein LolA" evidence="6">
    <location>
        <begin position="24"/>
        <end position="240"/>
    </location>
</feature>
<dbReference type="RefSeq" id="WP_119978545.1">
    <property type="nucleotide sequence ID" value="NZ_BPFB01000016.1"/>
</dbReference>
<dbReference type="Gene3D" id="2.50.20.10">
    <property type="entry name" value="Lipoprotein localisation LolA/LolB/LppX"/>
    <property type="match status" value="1"/>
</dbReference>